<name>A0A9D4QH32_RHISA</name>
<sequence>MACPSAVLQLLLLLAAGAAWAADDQQVYTCNATQLLSPELVAEIRSYAPVVQSIIDYVLRGPERNRTYEELAKFVDRFGARISGSRNLENAIDYMVELLGRQELDRVYTERVAVPHWVRGNESAWIVRPRMQKLNMLGLGGSARGKVVVFDEEFVSYGRTVEYRENGAAAAERAGAVAALVRSVTPFSIGSPHTGWMNYERGEPRIPCASITVEDAQLLRRLQDRVSQPAPALVPCEPELRRGLQPPAGSPRCQRIITVSSSALEVDWMCSPLARPAEAIRGVDADLPDSELQRLFVSSHNPTLMGVRRIKDTTTIILLFDGLKVPNYVRCGMLLLRCTLYKRQIDTCRNCGRVGHRQDVCPTPSEKVCEHCGIKPTGPDHVCVTPKCALCGQAHITGDRTCPNRYQIPYVVRRRRRRRRRRNNNQQTQGGSTKQQPTPKQPAPSPPTKHLPTTTKSPTATPTWADRVAGKGETRGSAQSGNLPQHEKDEIQELKRELALLRKENAEFKALIRNLQQPSERVVEAPTPAAPVVEPAPTTSSNASRAAKRRAAEDPPDEPVTMSKFMEALARLRADIAADRAADMTPHTLQLTELHARLQILEGQHTAVRAPTSMQ</sequence>
<keyword evidence="9" id="KW-0482">Metalloprotease</keyword>
<dbReference type="InterPro" id="IPR036875">
    <property type="entry name" value="Znf_CCHC_sf"/>
</dbReference>
<dbReference type="GO" id="GO:0008270">
    <property type="term" value="F:zinc ion binding"/>
    <property type="evidence" value="ECO:0007669"/>
    <property type="project" value="UniProtKB-KW"/>
</dbReference>
<dbReference type="CDD" id="cd14686">
    <property type="entry name" value="bZIP"/>
    <property type="match status" value="1"/>
</dbReference>
<keyword evidence="11" id="KW-0325">Glycoprotein</keyword>
<proteinExistence type="inferred from homology"/>
<dbReference type="Proteomes" id="UP000821837">
    <property type="component" value="Chromosome 1"/>
</dbReference>
<keyword evidence="17" id="KW-1185">Reference proteome</keyword>
<dbReference type="Gene3D" id="3.50.30.30">
    <property type="match status" value="2"/>
</dbReference>
<evidence type="ECO:0000256" key="3">
    <source>
        <dbReference type="ARBA" id="ARBA00022525"/>
    </source>
</evidence>
<dbReference type="GO" id="GO:0070573">
    <property type="term" value="F:metallodipeptidase activity"/>
    <property type="evidence" value="ECO:0007669"/>
    <property type="project" value="InterPro"/>
</dbReference>
<reference evidence="16" key="1">
    <citation type="journal article" date="2020" name="Cell">
        <title>Large-Scale Comparative Analyses of Tick Genomes Elucidate Their Genetic Diversity and Vector Capacities.</title>
        <authorList>
            <consortium name="Tick Genome and Microbiome Consortium (TIGMIC)"/>
            <person name="Jia N."/>
            <person name="Wang J."/>
            <person name="Shi W."/>
            <person name="Du L."/>
            <person name="Sun Y."/>
            <person name="Zhan W."/>
            <person name="Jiang J.F."/>
            <person name="Wang Q."/>
            <person name="Zhang B."/>
            <person name="Ji P."/>
            <person name="Bell-Sakyi L."/>
            <person name="Cui X.M."/>
            <person name="Yuan T.T."/>
            <person name="Jiang B.G."/>
            <person name="Yang W.F."/>
            <person name="Lam T.T."/>
            <person name="Chang Q.C."/>
            <person name="Ding S.J."/>
            <person name="Wang X.J."/>
            <person name="Zhu J.G."/>
            <person name="Ruan X.D."/>
            <person name="Zhao L."/>
            <person name="Wei J.T."/>
            <person name="Ye R.Z."/>
            <person name="Que T.C."/>
            <person name="Du C.H."/>
            <person name="Zhou Y.H."/>
            <person name="Cheng J.X."/>
            <person name="Dai P.F."/>
            <person name="Guo W.B."/>
            <person name="Han X.H."/>
            <person name="Huang E.J."/>
            <person name="Li L.F."/>
            <person name="Wei W."/>
            <person name="Gao Y.C."/>
            <person name="Liu J.Z."/>
            <person name="Shao H.Z."/>
            <person name="Wang X."/>
            <person name="Wang C.C."/>
            <person name="Yang T.C."/>
            <person name="Huo Q.B."/>
            <person name="Li W."/>
            <person name="Chen H.Y."/>
            <person name="Chen S.E."/>
            <person name="Zhou L.G."/>
            <person name="Ni X.B."/>
            <person name="Tian J.H."/>
            <person name="Sheng Y."/>
            <person name="Liu T."/>
            <person name="Pan Y.S."/>
            <person name="Xia L.Y."/>
            <person name="Li J."/>
            <person name="Zhao F."/>
            <person name="Cao W.C."/>
        </authorList>
    </citation>
    <scope>NUCLEOTIDE SEQUENCE</scope>
    <source>
        <strain evidence="16">Rsan-2018</strain>
    </source>
</reference>
<gene>
    <name evidence="16" type="ORF">HPB52_004292</name>
</gene>
<feature type="domain" description="CCHC-type" evidence="15">
    <location>
        <begin position="348"/>
        <end position="362"/>
    </location>
</feature>
<dbReference type="SUPFAM" id="SSF57756">
    <property type="entry name" value="Retrovirus zinc finger-like domains"/>
    <property type="match status" value="1"/>
</dbReference>
<keyword evidence="3" id="KW-0964">Secreted</keyword>
<evidence type="ECO:0000313" key="17">
    <source>
        <dbReference type="Proteomes" id="UP000821837"/>
    </source>
</evidence>
<dbReference type="VEuPathDB" id="VectorBase:RSAN_044716"/>
<feature type="region of interest" description="Disordered" evidence="13">
    <location>
        <begin position="409"/>
        <end position="489"/>
    </location>
</feature>
<dbReference type="GO" id="GO:0006508">
    <property type="term" value="P:proteolysis"/>
    <property type="evidence" value="ECO:0007669"/>
    <property type="project" value="UniProtKB-KW"/>
</dbReference>
<evidence type="ECO:0000259" key="15">
    <source>
        <dbReference type="PROSITE" id="PS50158"/>
    </source>
</evidence>
<feature type="region of interest" description="Disordered" evidence="13">
    <location>
        <begin position="530"/>
        <end position="559"/>
    </location>
</feature>
<dbReference type="PANTHER" id="PTHR12053:SF3">
    <property type="entry name" value="CARBOXYPEPTIDASE Q"/>
    <property type="match status" value="1"/>
</dbReference>
<keyword evidence="7" id="KW-0378">Hydrolase</keyword>
<comment type="subcellular location">
    <subcellularLocation>
        <location evidence="1">Secreted</location>
    </subcellularLocation>
</comment>
<evidence type="ECO:0000256" key="4">
    <source>
        <dbReference type="ARBA" id="ARBA00022670"/>
    </source>
</evidence>
<feature type="compositionally biased region" description="Pro residues" evidence="13">
    <location>
        <begin position="439"/>
        <end position="449"/>
    </location>
</feature>
<feature type="compositionally biased region" description="Low complexity" evidence="13">
    <location>
        <begin position="452"/>
        <end position="463"/>
    </location>
</feature>
<dbReference type="VEuPathDB" id="VectorBase:RSAN_041169"/>
<dbReference type="AlphaFoldDB" id="A0A9D4QH32"/>
<dbReference type="GO" id="GO:0005615">
    <property type="term" value="C:extracellular space"/>
    <property type="evidence" value="ECO:0007669"/>
    <property type="project" value="TreeGrafter"/>
</dbReference>
<feature type="signal peptide" evidence="14">
    <location>
        <begin position="1"/>
        <end position="21"/>
    </location>
</feature>
<dbReference type="GO" id="GO:0003676">
    <property type="term" value="F:nucleic acid binding"/>
    <property type="evidence" value="ECO:0007669"/>
    <property type="project" value="InterPro"/>
</dbReference>
<keyword evidence="8" id="KW-0862">Zinc</keyword>
<comment type="caution">
    <text evidence="16">The sequence shown here is derived from an EMBL/GenBank/DDBJ whole genome shotgun (WGS) entry which is preliminary data.</text>
</comment>
<accession>A0A9D4QH32</accession>
<dbReference type="EMBL" id="JABSTV010001245">
    <property type="protein sequence ID" value="KAH7982378.1"/>
    <property type="molecule type" value="Genomic_DNA"/>
</dbReference>
<keyword evidence="12" id="KW-0863">Zinc-finger</keyword>
<dbReference type="InterPro" id="IPR001878">
    <property type="entry name" value="Znf_CCHC"/>
</dbReference>
<evidence type="ECO:0000256" key="2">
    <source>
        <dbReference type="ARBA" id="ARBA00010918"/>
    </source>
</evidence>
<dbReference type="Gene3D" id="3.40.630.10">
    <property type="entry name" value="Zn peptidases"/>
    <property type="match status" value="1"/>
</dbReference>
<evidence type="ECO:0000313" key="16">
    <source>
        <dbReference type="EMBL" id="KAH7982378.1"/>
    </source>
</evidence>
<evidence type="ECO:0000256" key="14">
    <source>
        <dbReference type="SAM" id="SignalP"/>
    </source>
</evidence>
<comment type="similarity">
    <text evidence="2">Belongs to the peptidase M28 family.</text>
</comment>
<dbReference type="InterPro" id="IPR039866">
    <property type="entry name" value="CPQ"/>
</dbReference>
<keyword evidence="4" id="KW-0645">Protease</keyword>
<keyword evidence="10" id="KW-0865">Zymogen</keyword>
<evidence type="ECO:0000256" key="13">
    <source>
        <dbReference type="SAM" id="MobiDB-lite"/>
    </source>
</evidence>
<evidence type="ECO:0000256" key="5">
    <source>
        <dbReference type="ARBA" id="ARBA00022723"/>
    </source>
</evidence>
<organism evidence="16 17">
    <name type="scientific">Rhipicephalus sanguineus</name>
    <name type="common">Brown dog tick</name>
    <name type="synonym">Ixodes sanguineus</name>
    <dbReference type="NCBI Taxonomy" id="34632"/>
    <lineage>
        <taxon>Eukaryota</taxon>
        <taxon>Metazoa</taxon>
        <taxon>Ecdysozoa</taxon>
        <taxon>Arthropoda</taxon>
        <taxon>Chelicerata</taxon>
        <taxon>Arachnida</taxon>
        <taxon>Acari</taxon>
        <taxon>Parasitiformes</taxon>
        <taxon>Ixodida</taxon>
        <taxon>Ixodoidea</taxon>
        <taxon>Ixodidae</taxon>
        <taxon>Rhipicephalinae</taxon>
        <taxon>Rhipicephalus</taxon>
        <taxon>Rhipicephalus</taxon>
    </lineage>
</organism>
<evidence type="ECO:0000256" key="8">
    <source>
        <dbReference type="ARBA" id="ARBA00022833"/>
    </source>
</evidence>
<dbReference type="PANTHER" id="PTHR12053">
    <property type="entry name" value="PROTEASE FAMILY M28 PLASMA GLUTAMATE CARBOXYPEPTIDASE-RELATED"/>
    <property type="match status" value="1"/>
</dbReference>
<evidence type="ECO:0000256" key="1">
    <source>
        <dbReference type="ARBA" id="ARBA00004613"/>
    </source>
</evidence>
<dbReference type="GO" id="GO:0043171">
    <property type="term" value="P:peptide catabolic process"/>
    <property type="evidence" value="ECO:0007669"/>
    <property type="project" value="TreeGrafter"/>
</dbReference>
<reference evidence="16" key="2">
    <citation type="submission" date="2021-09" db="EMBL/GenBank/DDBJ databases">
        <authorList>
            <person name="Jia N."/>
            <person name="Wang J."/>
            <person name="Shi W."/>
            <person name="Du L."/>
            <person name="Sun Y."/>
            <person name="Zhan W."/>
            <person name="Jiang J."/>
            <person name="Wang Q."/>
            <person name="Zhang B."/>
            <person name="Ji P."/>
            <person name="Sakyi L.B."/>
            <person name="Cui X."/>
            <person name="Yuan T."/>
            <person name="Jiang B."/>
            <person name="Yang W."/>
            <person name="Lam T.T.-Y."/>
            <person name="Chang Q."/>
            <person name="Ding S."/>
            <person name="Wang X."/>
            <person name="Zhu J."/>
            <person name="Ruan X."/>
            <person name="Zhao L."/>
            <person name="Wei J."/>
            <person name="Que T."/>
            <person name="Du C."/>
            <person name="Cheng J."/>
            <person name="Dai P."/>
            <person name="Han X."/>
            <person name="Huang E."/>
            <person name="Gao Y."/>
            <person name="Liu J."/>
            <person name="Shao H."/>
            <person name="Ye R."/>
            <person name="Li L."/>
            <person name="Wei W."/>
            <person name="Wang X."/>
            <person name="Wang C."/>
            <person name="Huo Q."/>
            <person name="Li W."/>
            <person name="Guo W."/>
            <person name="Chen H."/>
            <person name="Chen S."/>
            <person name="Zhou L."/>
            <person name="Zhou L."/>
            <person name="Ni X."/>
            <person name="Tian J."/>
            <person name="Zhou Y."/>
            <person name="Sheng Y."/>
            <person name="Liu T."/>
            <person name="Pan Y."/>
            <person name="Xia L."/>
            <person name="Li J."/>
            <person name="Zhao F."/>
            <person name="Cao W."/>
        </authorList>
    </citation>
    <scope>NUCLEOTIDE SEQUENCE</scope>
    <source>
        <strain evidence="16">Rsan-2018</strain>
        <tissue evidence="16">Larvae</tissue>
    </source>
</reference>
<keyword evidence="5" id="KW-0479">Metal-binding</keyword>
<evidence type="ECO:0000256" key="12">
    <source>
        <dbReference type="PROSITE-ProRule" id="PRU00047"/>
    </source>
</evidence>
<dbReference type="PROSITE" id="PS50158">
    <property type="entry name" value="ZF_CCHC"/>
    <property type="match status" value="1"/>
</dbReference>
<evidence type="ECO:0000256" key="11">
    <source>
        <dbReference type="ARBA" id="ARBA00023180"/>
    </source>
</evidence>
<evidence type="ECO:0000256" key="7">
    <source>
        <dbReference type="ARBA" id="ARBA00022801"/>
    </source>
</evidence>
<feature type="compositionally biased region" description="Basic residues" evidence="13">
    <location>
        <begin position="412"/>
        <end position="423"/>
    </location>
</feature>
<feature type="chain" id="PRO_5038477395" description="CCHC-type domain-containing protein" evidence="14">
    <location>
        <begin position="22"/>
        <end position="615"/>
    </location>
</feature>
<feature type="compositionally biased region" description="Low complexity" evidence="13">
    <location>
        <begin position="530"/>
        <end position="545"/>
    </location>
</feature>
<evidence type="ECO:0000256" key="6">
    <source>
        <dbReference type="ARBA" id="ARBA00022729"/>
    </source>
</evidence>
<evidence type="ECO:0000256" key="9">
    <source>
        <dbReference type="ARBA" id="ARBA00023049"/>
    </source>
</evidence>
<protein>
    <recommendedName>
        <fullName evidence="15">CCHC-type domain-containing protein</fullName>
    </recommendedName>
</protein>
<keyword evidence="6 14" id="KW-0732">Signal</keyword>
<evidence type="ECO:0000256" key="10">
    <source>
        <dbReference type="ARBA" id="ARBA00023145"/>
    </source>
</evidence>